<dbReference type="EMBL" id="AP024849">
    <property type="protein sequence ID" value="BCZ47986.1"/>
    <property type="molecule type" value="Genomic_DNA"/>
</dbReference>
<name>A0ABM7T7K9_9CLOT</name>
<gene>
    <name evidence="2" type="ORF">psyc5s11_40530</name>
</gene>
<proteinExistence type="predicted"/>
<protein>
    <submittedName>
        <fullName evidence="2">N-acetyltransferase</fullName>
    </submittedName>
</protein>
<dbReference type="Pfam" id="PF00583">
    <property type="entry name" value="Acetyltransf_1"/>
    <property type="match status" value="1"/>
</dbReference>
<dbReference type="RefSeq" id="WP_224034286.1">
    <property type="nucleotide sequence ID" value="NZ_AP024849.1"/>
</dbReference>
<reference evidence="3" key="1">
    <citation type="submission" date="2021-07" db="EMBL/GenBank/DDBJ databases">
        <title>Complete genome sequencing of a Clostridium isolate.</title>
        <authorList>
            <person name="Ueki A."/>
            <person name="Tonouchi A."/>
        </authorList>
    </citation>
    <scope>NUCLEOTIDE SEQUENCE [LARGE SCALE GENOMIC DNA]</scope>
    <source>
        <strain evidence="3">C5S11</strain>
    </source>
</reference>
<evidence type="ECO:0000313" key="3">
    <source>
        <dbReference type="Proteomes" id="UP000824633"/>
    </source>
</evidence>
<keyword evidence="3" id="KW-1185">Reference proteome</keyword>
<evidence type="ECO:0000313" key="2">
    <source>
        <dbReference type="EMBL" id="BCZ47986.1"/>
    </source>
</evidence>
<dbReference type="InterPro" id="IPR000182">
    <property type="entry name" value="GNAT_dom"/>
</dbReference>
<dbReference type="PROSITE" id="PS51186">
    <property type="entry name" value="GNAT"/>
    <property type="match status" value="1"/>
</dbReference>
<dbReference type="InterPro" id="IPR016181">
    <property type="entry name" value="Acyl_CoA_acyltransferase"/>
</dbReference>
<dbReference type="CDD" id="cd04301">
    <property type="entry name" value="NAT_SF"/>
    <property type="match status" value="1"/>
</dbReference>
<dbReference type="Gene3D" id="3.40.630.30">
    <property type="match status" value="1"/>
</dbReference>
<feature type="domain" description="N-acetyltransferase" evidence="1">
    <location>
        <begin position="2"/>
        <end position="147"/>
    </location>
</feature>
<dbReference type="SUPFAM" id="SSF55729">
    <property type="entry name" value="Acyl-CoA N-acyltransferases (Nat)"/>
    <property type="match status" value="1"/>
</dbReference>
<evidence type="ECO:0000259" key="1">
    <source>
        <dbReference type="PROSITE" id="PS51186"/>
    </source>
</evidence>
<dbReference type="Proteomes" id="UP000824633">
    <property type="component" value="Chromosome"/>
</dbReference>
<sequence>MVKYKELTKEHIKEIAEIYVDAFNCEPWNDEWTTDSASKRISQMINCEGFDGLVAYEDEKLIGMILGNHEYYYDAMLFQIKEFCVDVKVKCTGIGTKLIDEFTNRLKSKGIDRIVLLTVKADVTEGFYKKQGFESFENMVMMGKEISK</sequence>
<accession>A0ABM7T7K9</accession>
<organism evidence="2 3">
    <name type="scientific">Clostridium gelidum</name>
    <dbReference type="NCBI Taxonomy" id="704125"/>
    <lineage>
        <taxon>Bacteria</taxon>
        <taxon>Bacillati</taxon>
        <taxon>Bacillota</taxon>
        <taxon>Clostridia</taxon>
        <taxon>Eubacteriales</taxon>
        <taxon>Clostridiaceae</taxon>
        <taxon>Clostridium</taxon>
    </lineage>
</organism>